<evidence type="ECO:0000256" key="8">
    <source>
        <dbReference type="ARBA" id="ARBA00023163"/>
    </source>
</evidence>
<dbReference type="PANTHER" id="PTHR31948">
    <property type="entry name" value="ZINC-FINGER HOMEODOMAIN PROTEIN 2"/>
    <property type="match status" value="1"/>
</dbReference>
<keyword evidence="6" id="KW-0238">DNA-binding</keyword>
<evidence type="ECO:0000256" key="9">
    <source>
        <dbReference type="ARBA" id="ARBA00023242"/>
    </source>
</evidence>
<dbReference type="InterPro" id="IPR006455">
    <property type="entry name" value="Homeodomain_ZF_HD"/>
</dbReference>
<evidence type="ECO:0000256" key="5">
    <source>
        <dbReference type="ARBA" id="ARBA00023015"/>
    </source>
</evidence>
<accession>B8LM96</accession>
<keyword evidence="3" id="KW-0863">Zinc-finger</keyword>
<dbReference type="OMA" id="QACGCHR"/>
<dbReference type="InterPro" id="IPR006456">
    <property type="entry name" value="ZF_HD_homeobox_Cys/His_dimer"/>
</dbReference>
<dbReference type="EMBL" id="EF676904">
    <property type="protein sequence ID" value="ABR16776.1"/>
    <property type="molecule type" value="mRNA"/>
</dbReference>
<dbReference type="NCBIfam" id="TIGR01565">
    <property type="entry name" value="homeo_ZF_HD"/>
    <property type="match status" value="1"/>
</dbReference>
<dbReference type="PROSITE" id="PS51523">
    <property type="entry name" value="ZF_HD_DIMER"/>
    <property type="match status" value="1"/>
</dbReference>
<evidence type="ECO:0000256" key="1">
    <source>
        <dbReference type="ARBA" id="ARBA00004123"/>
    </source>
</evidence>
<dbReference type="AlphaFoldDB" id="B8LM96"/>
<evidence type="ECO:0000313" key="12">
    <source>
        <dbReference type="EMBL" id="ABR16776.1"/>
    </source>
</evidence>
<keyword evidence="2" id="KW-0479">Metal-binding</keyword>
<comment type="subcellular location">
    <subcellularLocation>
        <location evidence="1">Nucleus</location>
    </subcellularLocation>
</comment>
<keyword evidence="9" id="KW-0539">Nucleus</keyword>
<dbReference type="GO" id="GO:0008270">
    <property type="term" value="F:zinc ion binding"/>
    <property type="evidence" value="ECO:0007669"/>
    <property type="project" value="UniProtKB-KW"/>
</dbReference>
<dbReference type="InterPro" id="IPR009057">
    <property type="entry name" value="Homeodomain-like_sf"/>
</dbReference>
<feature type="region of interest" description="Disordered" evidence="10">
    <location>
        <begin position="160"/>
        <end position="190"/>
    </location>
</feature>
<name>B8LM96_PICSI</name>
<keyword evidence="8" id="KW-0804">Transcription</keyword>
<dbReference type="NCBIfam" id="TIGR01566">
    <property type="entry name" value="ZF_HD_prot_N"/>
    <property type="match status" value="1"/>
</dbReference>
<evidence type="ECO:0000256" key="10">
    <source>
        <dbReference type="SAM" id="MobiDB-lite"/>
    </source>
</evidence>
<dbReference type="GO" id="GO:0000976">
    <property type="term" value="F:transcription cis-regulatory region binding"/>
    <property type="evidence" value="ECO:0007669"/>
    <property type="project" value="TreeGrafter"/>
</dbReference>
<dbReference type="PANTHER" id="PTHR31948:SF140">
    <property type="entry name" value="ZINC-FINGER HOMEODOMAIN PROTEIN 2"/>
    <property type="match status" value="1"/>
</dbReference>
<dbReference type="Pfam" id="PF04770">
    <property type="entry name" value="ZF-HD_dimer"/>
    <property type="match status" value="1"/>
</dbReference>
<proteinExistence type="evidence at transcript level"/>
<protein>
    <recommendedName>
        <fullName evidence="11">ZF-HD dimerization-type domain-containing protein</fullName>
    </recommendedName>
</protein>
<sequence>MMDHHHSHHQIPVSISPVSFHDISRLQQNQIYHNPTSIVHETGTGNNIHGNNNNAHVGQNGNGDEVKPLVEKSKKAESVEKIVRYRECQKNHAANIGSHALDGCGEFMASGLEGTADALKCQACGCHRNFHRQEVEGEGGSGTSSLQDGWYLGAAGRSRVDKKRPLPGGGGVGVPLFSSPSPPPTAVHASGPQMLMALSSACTLGDPDLHEGLGGRGVGSSSSAMKKRFRTKFSQEQKEKMHAFADQLGWRIQKHDEAAVHQFCNEAGVRRHVLKVWMHNNKNTLGKKS</sequence>
<keyword evidence="5" id="KW-0805">Transcription regulation</keyword>
<keyword evidence="4" id="KW-0862">Zinc</keyword>
<dbReference type="GO" id="GO:0050793">
    <property type="term" value="P:regulation of developmental process"/>
    <property type="evidence" value="ECO:0007669"/>
    <property type="project" value="TreeGrafter"/>
</dbReference>
<evidence type="ECO:0000256" key="2">
    <source>
        <dbReference type="ARBA" id="ARBA00022723"/>
    </source>
</evidence>
<dbReference type="GO" id="GO:0003700">
    <property type="term" value="F:DNA-binding transcription factor activity"/>
    <property type="evidence" value="ECO:0007669"/>
    <property type="project" value="TreeGrafter"/>
</dbReference>
<keyword evidence="7" id="KW-0371">Homeobox</keyword>
<dbReference type="SUPFAM" id="SSF46689">
    <property type="entry name" value="Homeodomain-like"/>
    <property type="match status" value="1"/>
</dbReference>
<evidence type="ECO:0000256" key="6">
    <source>
        <dbReference type="ARBA" id="ARBA00023125"/>
    </source>
</evidence>
<dbReference type="Gene3D" id="1.10.10.60">
    <property type="entry name" value="Homeodomain-like"/>
    <property type="match status" value="1"/>
</dbReference>
<evidence type="ECO:0000256" key="4">
    <source>
        <dbReference type="ARBA" id="ARBA00022833"/>
    </source>
</evidence>
<evidence type="ECO:0000256" key="3">
    <source>
        <dbReference type="ARBA" id="ARBA00022771"/>
    </source>
</evidence>
<dbReference type="GO" id="GO:0005634">
    <property type="term" value="C:nucleus"/>
    <property type="evidence" value="ECO:0007669"/>
    <property type="project" value="UniProtKB-SubCell"/>
</dbReference>
<feature type="domain" description="ZF-HD dimerization-type" evidence="11">
    <location>
        <begin position="85"/>
        <end position="134"/>
    </location>
</feature>
<evidence type="ECO:0000259" key="11">
    <source>
        <dbReference type="PROSITE" id="PS51523"/>
    </source>
</evidence>
<reference evidence="12" key="1">
    <citation type="submission" date="2007-06" db="EMBL/GenBank/DDBJ databases">
        <title>Full length cDNA sequences from Sitka Spruce (Picea sitchensis).</title>
        <authorList>
            <person name="Ralph S.G."/>
            <person name="Chun H.E."/>
            <person name="Liao N."/>
            <person name="Ali J."/>
            <person name="Reid K."/>
            <person name="Kolosova N."/>
            <person name="Cooper N."/>
            <person name="Cullis C."/>
            <person name="Jancsik S."/>
            <person name="Moore R."/>
            <person name="Mayo M."/>
            <person name="Wagner S."/>
            <person name="Holt R.A."/>
            <person name="Jones S.J.M."/>
            <person name="Marra M.A."/>
            <person name="Ritland C.E."/>
            <person name="Ritland K."/>
            <person name="Bohlmann J."/>
        </authorList>
    </citation>
    <scope>NUCLEOTIDE SEQUENCE</scope>
    <source>
        <tissue evidence="12">Green portion of the leader tissue</tissue>
    </source>
</reference>
<organism evidence="12">
    <name type="scientific">Picea sitchensis</name>
    <name type="common">Sitka spruce</name>
    <name type="synonym">Pinus sitchensis</name>
    <dbReference type="NCBI Taxonomy" id="3332"/>
    <lineage>
        <taxon>Eukaryota</taxon>
        <taxon>Viridiplantae</taxon>
        <taxon>Streptophyta</taxon>
        <taxon>Embryophyta</taxon>
        <taxon>Tracheophyta</taxon>
        <taxon>Spermatophyta</taxon>
        <taxon>Pinopsida</taxon>
        <taxon>Pinidae</taxon>
        <taxon>Conifers I</taxon>
        <taxon>Pinales</taxon>
        <taxon>Pinaceae</taxon>
        <taxon>Picea</taxon>
    </lineage>
</organism>
<evidence type="ECO:0000256" key="7">
    <source>
        <dbReference type="ARBA" id="ARBA00023155"/>
    </source>
</evidence>
<dbReference type="FunFam" id="1.10.10.60:FF:000257">
    <property type="entry name" value="Zinc-finger homeodomain protein 2"/>
    <property type="match status" value="1"/>
</dbReference>